<evidence type="ECO:0000256" key="6">
    <source>
        <dbReference type="ARBA" id="ARBA00023280"/>
    </source>
</evidence>
<dbReference type="InterPro" id="IPR005214">
    <property type="entry name" value="IBV_3A"/>
</dbReference>
<evidence type="ECO:0000256" key="1">
    <source>
        <dbReference type="ARBA" id="ARBA00019813"/>
    </source>
</evidence>
<gene>
    <name evidence="9" type="primary">3a</name>
</gene>
<organism evidence="9">
    <name type="scientific">Infectious bronchitis virus</name>
    <dbReference type="NCBI Taxonomy" id="11120"/>
    <lineage>
        <taxon>Viruses</taxon>
        <taxon>Riboviria</taxon>
        <taxon>Orthornavirae</taxon>
        <taxon>Pisuviricota</taxon>
        <taxon>Pisoniviricetes</taxon>
        <taxon>Nidovirales</taxon>
        <taxon>Cornidovirineae</taxon>
        <taxon>Coronaviridae</taxon>
        <taxon>Orthocoronavirinae</taxon>
        <taxon>Gammacoronavirus</taxon>
        <taxon>Igacovirus</taxon>
        <taxon>Gammacoronavirus galli</taxon>
        <taxon>Avian coronavirus</taxon>
    </lineage>
</organism>
<keyword evidence="3" id="KW-1090">Inhibition of host innate immune response by virus</keyword>
<dbReference type="EMBL" id="MK217372">
    <property type="protein sequence ID" value="QDA76220.1"/>
    <property type="molecule type" value="Genomic_RNA"/>
</dbReference>
<comment type="function">
    <text evidence="7">Involved in resistance to IFN.</text>
</comment>
<accession>A0A4Y5SXJ9</accession>
<evidence type="ECO:0000256" key="5">
    <source>
        <dbReference type="ARBA" id="ARBA00023258"/>
    </source>
</evidence>
<evidence type="ECO:0000256" key="8">
    <source>
        <dbReference type="ARBA" id="ARBA00030004"/>
    </source>
</evidence>
<evidence type="ECO:0000256" key="3">
    <source>
        <dbReference type="ARBA" id="ARBA00022632"/>
    </source>
</evidence>
<protein>
    <recommendedName>
        <fullName evidence="1">Non-structural protein 3a</fullName>
    </recommendedName>
    <alternativeName>
        <fullName evidence="8">Accessory protein 3a</fullName>
    </alternativeName>
</protein>
<name>A0A4Y5SXJ9_9GAMC</name>
<reference evidence="9" key="1">
    <citation type="submission" date="2018-11" db="EMBL/GenBank/DDBJ databases">
        <authorList>
            <person name="Ren M."/>
            <person name="Xu L."/>
            <person name="Sheng J."/>
            <person name="Ma T."/>
            <person name="Han Z."/>
            <person name="Liu S."/>
        </authorList>
    </citation>
    <scope>NUCLEOTIDE SEQUENCE</scope>
    <source>
        <strain evidence="9">I0221/17</strain>
    </source>
</reference>
<evidence type="ECO:0000256" key="7">
    <source>
        <dbReference type="ARBA" id="ARBA00025066"/>
    </source>
</evidence>
<proteinExistence type="predicted"/>
<keyword evidence="6" id="KW-0899">Viral immunoevasion</keyword>
<dbReference type="GO" id="GO:0052170">
    <property type="term" value="P:symbiont-mediated suppression of host innate immune response"/>
    <property type="evidence" value="ECO:0007669"/>
    <property type="project" value="UniProtKB-KW"/>
</dbReference>
<keyword evidence="4" id="KW-0732">Signal</keyword>
<evidence type="ECO:0000256" key="2">
    <source>
        <dbReference type="ARBA" id="ARBA00022581"/>
    </source>
</evidence>
<dbReference type="Pfam" id="PF03617">
    <property type="entry name" value="IBV_3A"/>
    <property type="match status" value="1"/>
</dbReference>
<keyword evidence="5" id="KW-0922">Interferon antiviral system evasion</keyword>
<evidence type="ECO:0000313" key="9">
    <source>
        <dbReference type="EMBL" id="QDA76220.1"/>
    </source>
</evidence>
<keyword evidence="2" id="KW-0945">Host-virus interaction</keyword>
<sequence>MIQTLTSFLIQILLQIVNNNLHSRLLLQHSLD</sequence>
<evidence type="ECO:0000256" key="4">
    <source>
        <dbReference type="ARBA" id="ARBA00022729"/>
    </source>
</evidence>